<keyword evidence="2" id="KW-1185">Reference proteome</keyword>
<name>A0A5N6SKH0_ASPPS</name>
<accession>A0A5N6SKH0</accession>
<dbReference type="AlphaFoldDB" id="A0A5N6SKH0"/>
<dbReference type="Proteomes" id="UP000325672">
    <property type="component" value="Unassembled WGS sequence"/>
</dbReference>
<reference evidence="1 2" key="1">
    <citation type="submission" date="2019-04" db="EMBL/GenBank/DDBJ databases">
        <title>Friends and foes A comparative genomics study of 23 Aspergillus species from section Flavi.</title>
        <authorList>
            <consortium name="DOE Joint Genome Institute"/>
            <person name="Kjaerbolling I."/>
            <person name="Vesth T."/>
            <person name="Frisvad J.C."/>
            <person name="Nybo J.L."/>
            <person name="Theobald S."/>
            <person name="Kildgaard S."/>
            <person name="Isbrandt T."/>
            <person name="Kuo A."/>
            <person name="Sato A."/>
            <person name="Lyhne E.K."/>
            <person name="Kogle M.E."/>
            <person name="Wiebenga A."/>
            <person name="Kun R.S."/>
            <person name="Lubbers R.J."/>
            <person name="Makela M.R."/>
            <person name="Barry K."/>
            <person name="Chovatia M."/>
            <person name="Clum A."/>
            <person name="Daum C."/>
            <person name="Haridas S."/>
            <person name="He G."/>
            <person name="LaButti K."/>
            <person name="Lipzen A."/>
            <person name="Mondo S."/>
            <person name="Riley R."/>
            <person name="Salamov A."/>
            <person name="Simmons B.A."/>
            <person name="Magnuson J.K."/>
            <person name="Henrissat B."/>
            <person name="Mortensen U.H."/>
            <person name="Larsen T.O."/>
            <person name="Devries R.P."/>
            <person name="Grigoriev I.V."/>
            <person name="Machida M."/>
            <person name="Baker S.E."/>
            <person name="Andersen M.R."/>
        </authorList>
    </citation>
    <scope>NUCLEOTIDE SEQUENCE [LARGE SCALE GENOMIC DNA]</scope>
    <source>
        <strain evidence="1 2">CBS 117625</strain>
    </source>
</reference>
<evidence type="ECO:0000313" key="2">
    <source>
        <dbReference type="Proteomes" id="UP000325672"/>
    </source>
</evidence>
<organism evidence="1 2">
    <name type="scientific">Aspergillus pseudotamarii</name>
    <dbReference type="NCBI Taxonomy" id="132259"/>
    <lineage>
        <taxon>Eukaryota</taxon>
        <taxon>Fungi</taxon>
        <taxon>Dikarya</taxon>
        <taxon>Ascomycota</taxon>
        <taxon>Pezizomycotina</taxon>
        <taxon>Eurotiomycetes</taxon>
        <taxon>Eurotiomycetidae</taxon>
        <taxon>Eurotiales</taxon>
        <taxon>Aspergillaceae</taxon>
        <taxon>Aspergillus</taxon>
        <taxon>Aspergillus subgen. Circumdati</taxon>
    </lineage>
</organism>
<sequence length="61" mass="7036">MNRGEAITAKLRASRRRHPRASRACETCRVRKTKVLYSYFATTRCQYTRTALSRITGLITS</sequence>
<dbReference type="GeneID" id="43639697"/>
<dbReference type="EMBL" id="ML743606">
    <property type="protein sequence ID" value="KAE8134250.1"/>
    <property type="molecule type" value="Genomic_DNA"/>
</dbReference>
<gene>
    <name evidence="1" type="ORF">BDV38DRAFT_256061</name>
</gene>
<protein>
    <submittedName>
        <fullName evidence="1">Uncharacterized protein</fullName>
    </submittedName>
</protein>
<proteinExistence type="predicted"/>
<evidence type="ECO:0000313" key="1">
    <source>
        <dbReference type="EMBL" id="KAE8134250.1"/>
    </source>
</evidence>
<dbReference type="RefSeq" id="XP_031910313.1">
    <property type="nucleotide sequence ID" value="XM_032055487.1"/>
</dbReference>